<evidence type="ECO:0000313" key="22">
    <source>
        <dbReference type="EMBL" id="TFY67662.1"/>
    </source>
</evidence>
<dbReference type="AlphaFoldDB" id="A0A4Y9YZH2"/>
<name>A0A4Y9YZH2_9APHY</name>
<evidence type="ECO:0000256" key="17">
    <source>
        <dbReference type="ARBA" id="ARBA00040628"/>
    </source>
</evidence>
<evidence type="ECO:0000256" key="10">
    <source>
        <dbReference type="ARBA" id="ARBA00022989"/>
    </source>
</evidence>
<evidence type="ECO:0000256" key="5">
    <source>
        <dbReference type="ARBA" id="ARBA00022670"/>
    </source>
</evidence>
<comment type="function">
    <text evidence="14">Protease with a carboxypeptidase B-like function involved in the C-terminal processing of the lysine and arginine residues from protein precursors. Promotes cell fusion and is involved in the programmed cell death.</text>
</comment>
<evidence type="ECO:0000256" key="9">
    <source>
        <dbReference type="ARBA" id="ARBA00022801"/>
    </source>
</evidence>
<evidence type="ECO:0000256" key="8">
    <source>
        <dbReference type="ARBA" id="ARBA00022729"/>
    </source>
</evidence>
<keyword evidence="4" id="KW-0121">Carboxypeptidase</keyword>
<evidence type="ECO:0000256" key="1">
    <source>
        <dbReference type="ARBA" id="ARBA00001003"/>
    </source>
</evidence>
<protein>
    <recommendedName>
        <fullName evidence="17">Pheromone-processing carboxypeptidase KEX1</fullName>
        <ecNumber evidence="15">3.4.16.6</ecNumber>
    </recommendedName>
    <alternativeName>
        <fullName evidence="18">Carboxypeptidase D</fullName>
    </alternativeName>
    <alternativeName>
        <fullName evidence="16">Pheromone-processing carboxypeptidase kex1</fullName>
    </alternativeName>
</protein>
<evidence type="ECO:0000256" key="7">
    <source>
        <dbReference type="ARBA" id="ARBA00022703"/>
    </source>
</evidence>
<dbReference type="GO" id="GO:0004185">
    <property type="term" value="F:serine-type carboxypeptidase activity"/>
    <property type="evidence" value="ECO:0007669"/>
    <property type="project" value="UniProtKB-EC"/>
</dbReference>
<keyword evidence="8 21" id="KW-0732">Signal</keyword>
<dbReference type="GO" id="GO:0006915">
    <property type="term" value="P:apoptotic process"/>
    <property type="evidence" value="ECO:0007669"/>
    <property type="project" value="UniProtKB-KW"/>
</dbReference>
<evidence type="ECO:0000256" key="13">
    <source>
        <dbReference type="ARBA" id="ARBA00023180"/>
    </source>
</evidence>
<keyword evidence="5" id="KW-0645">Protease</keyword>
<evidence type="ECO:0000256" key="18">
    <source>
        <dbReference type="ARBA" id="ARBA00042717"/>
    </source>
</evidence>
<feature type="chain" id="PRO_5021492562" description="Pheromone-processing carboxypeptidase KEX1" evidence="21">
    <location>
        <begin position="25"/>
        <end position="618"/>
    </location>
</feature>
<evidence type="ECO:0000313" key="23">
    <source>
        <dbReference type="Proteomes" id="UP000298390"/>
    </source>
</evidence>
<dbReference type="STRING" id="34475.A0A4Y9YZH2"/>
<dbReference type="InterPro" id="IPR029058">
    <property type="entry name" value="AB_hydrolase_fold"/>
</dbReference>
<feature type="region of interest" description="Disordered" evidence="19">
    <location>
        <begin position="569"/>
        <end position="618"/>
    </location>
</feature>
<dbReference type="EMBL" id="SEKV01000048">
    <property type="protein sequence ID" value="TFY67662.1"/>
    <property type="molecule type" value="Genomic_DNA"/>
</dbReference>
<dbReference type="EC" id="3.4.16.6" evidence="15"/>
<keyword evidence="10 20" id="KW-1133">Transmembrane helix</keyword>
<comment type="catalytic activity">
    <reaction evidence="1">
        <text>Preferential release of a C-terminal arginine or lysine residue.</text>
        <dbReference type="EC" id="3.4.16.6"/>
    </reaction>
</comment>
<sequence>MFHASPLRLLWALLPLWLISHSDAAPTDVPSAASFYVHNLPDLHQNADHPLRIFSGHLPSDPNATDTPDTEVTAHLFFLMIKNRRMADKERLMFWFNGGPGCSSFDGLMMEVGPWRLDGKGGLNVIEGGWEEYTTMVYVDQPAGAGFSYTSSDQYLHELTDAAAHIVEFLKNFYNAFPEYKDVDKAQTYLAGESFAGQYIPYFADAILNSTLNIPLRGAAIGNGWIDGRHQYPSFLQYAVKHGLIEEKSEEWKHGKEATDNCMKEMDKHKDFEPVKVNICEGVMHEVIKSKSRTVNGKQMCVNIYDVRLEDESPACGMNWPPDLKHMYTYLQRPEVVRAIHASAASQTWTECRGSIHHAFSTAKSPSAITVIPRVLSKIPMLLFAGDQDLICNYVGIENLIQAMAWNGATGLGTVKTQPWSVNGTPAGTWVSSRNLTYAKIFNASHMVGFDVPHITHDMVLRFMGVNFSMILDGSARIPSAVGDDSKPIPELLNMIPTASPTPTETPEQDKARWEAYYNAGSAAMVLAIISIFIGGFIWWRYRRSRLRGLPVTREDSTAEENIPLAASMTEANGHGDEDEVPYKQAKGKERAQDLPSEEAIFSIVGDDEDLRTPRTGQ</sequence>
<evidence type="ECO:0000256" key="4">
    <source>
        <dbReference type="ARBA" id="ARBA00022645"/>
    </source>
</evidence>
<gene>
    <name evidence="22" type="ORF">EVJ58_g1492</name>
</gene>
<reference evidence="22 23" key="1">
    <citation type="submission" date="2019-01" db="EMBL/GenBank/DDBJ databases">
        <title>Genome sequencing of the rare red list fungi Fomitopsis rosea.</title>
        <authorList>
            <person name="Buettner E."/>
            <person name="Kellner H."/>
        </authorList>
    </citation>
    <scope>NUCLEOTIDE SEQUENCE [LARGE SCALE GENOMIC DNA]</scope>
    <source>
        <strain evidence="22 23">DSM 105464</strain>
    </source>
</reference>
<evidence type="ECO:0000256" key="21">
    <source>
        <dbReference type="SAM" id="SignalP"/>
    </source>
</evidence>
<accession>A0A4Y9YZH2</accession>
<dbReference type="SUPFAM" id="SSF53474">
    <property type="entry name" value="alpha/beta-Hydrolases"/>
    <property type="match status" value="1"/>
</dbReference>
<comment type="similarity">
    <text evidence="3">Belongs to the peptidase S10 family.</text>
</comment>
<keyword evidence="7" id="KW-0053">Apoptosis</keyword>
<proteinExistence type="inferred from homology"/>
<dbReference type="GO" id="GO:0005802">
    <property type="term" value="C:trans-Golgi network"/>
    <property type="evidence" value="ECO:0007669"/>
    <property type="project" value="TreeGrafter"/>
</dbReference>
<dbReference type="PANTHER" id="PTHR11802:SF190">
    <property type="entry name" value="PHEROMONE-PROCESSING CARBOXYPEPTIDASE KEX1"/>
    <property type="match status" value="1"/>
</dbReference>
<feature type="transmembrane region" description="Helical" evidence="20">
    <location>
        <begin position="516"/>
        <end position="540"/>
    </location>
</feature>
<evidence type="ECO:0000256" key="14">
    <source>
        <dbReference type="ARBA" id="ARBA00037042"/>
    </source>
</evidence>
<evidence type="ECO:0000256" key="15">
    <source>
        <dbReference type="ARBA" id="ARBA00038895"/>
    </source>
</evidence>
<evidence type="ECO:0000256" key="16">
    <source>
        <dbReference type="ARBA" id="ARBA00040403"/>
    </source>
</evidence>
<evidence type="ECO:0000256" key="19">
    <source>
        <dbReference type="SAM" id="MobiDB-lite"/>
    </source>
</evidence>
<dbReference type="Proteomes" id="UP000298390">
    <property type="component" value="Unassembled WGS sequence"/>
</dbReference>
<keyword evidence="12 20" id="KW-0472">Membrane</keyword>
<keyword evidence="9" id="KW-0378">Hydrolase</keyword>
<dbReference type="Pfam" id="PF00450">
    <property type="entry name" value="Peptidase_S10"/>
    <property type="match status" value="1"/>
</dbReference>
<organism evidence="22 23">
    <name type="scientific">Rhodofomes roseus</name>
    <dbReference type="NCBI Taxonomy" id="34475"/>
    <lineage>
        <taxon>Eukaryota</taxon>
        <taxon>Fungi</taxon>
        <taxon>Dikarya</taxon>
        <taxon>Basidiomycota</taxon>
        <taxon>Agaricomycotina</taxon>
        <taxon>Agaricomycetes</taxon>
        <taxon>Polyporales</taxon>
        <taxon>Rhodofomes</taxon>
    </lineage>
</organism>
<keyword evidence="6 20" id="KW-0812">Transmembrane</keyword>
<dbReference type="Gene3D" id="3.40.50.1820">
    <property type="entry name" value="alpha/beta hydrolase"/>
    <property type="match status" value="1"/>
</dbReference>
<comment type="subcellular location">
    <subcellularLocation>
        <location evidence="2">Golgi apparatus</location>
        <location evidence="2">trans-Golgi network membrane</location>
        <topology evidence="2">Single-pass type I membrane protein</topology>
    </subcellularLocation>
</comment>
<evidence type="ECO:0000256" key="11">
    <source>
        <dbReference type="ARBA" id="ARBA00023034"/>
    </source>
</evidence>
<evidence type="ECO:0000256" key="12">
    <source>
        <dbReference type="ARBA" id="ARBA00023136"/>
    </source>
</evidence>
<comment type="caution">
    <text evidence="22">The sequence shown here is derived from an EMBL/GenBank/DDBJ whole genome shotgun (WGS) entry which is preliminary data.</text>
</comment>
<keyword evidence="11" id="KW-0333">Golgi apparatus</keyword>
<dbReference type="InterPro" id="IPR001563">
    <property type="entry name" value="Peptidase_S10"/>
</dbReference>
<dbReference type="GO" id="GO:0006508">
    <property type="term" value="P:proteolysis"/>
    <property type="evidence" value="ECO:0007669"/>
    <property type="project" value="UniProtKB-KW"/>
</dbReference>
<feature type="signal peptide" evidence="21">
    <location>
        <begin position="1"/>
        <end position="24"/>
    </location>
</feature>
<keyword evidence="13" id="KW-0325">Glycoprotein</keyword>
<dbReference type="PANTHER" id="PTHR11802">
    <property type="entry name" value="SERINE PROTEASE FAMILY S10 SERINE CARBOXYPEPTIDASE"/>
    <property type="match status" value="1"/>
</dbReference>
<evidence type="ECO:0000256" key="3">
    <source>
        <dbReference type="ARBA" id="ARBA00009431"/>
    </source>
</evidence>
<dbReference type="PRINTS" id="PR00724">
    <property type="entry name" value="CRBOXYPTASEC"/>
</dbReference>
<evidence type="ECO:0000256" key="20">
    <source>
        <dbReference type="SAM" id="Phobius"/>
    </source>
</evidence>
<evidence type="ECO:0000256" key="2">
    <source>
        <dbReference type="ARBA" id="ARBA00004393"/>
    </source>
</evidence>
<evidence type="ECO:0000256" key="6">
    <source>
        <dbReference type="ARBA" id="ARBA00022692"/>
    </source>
</evidence>
<dbReference type="FunFam" id="3.40.50.1820:FF:000121">
    <property type="entry name" value="Carboxypeptidase D"/>
    <property type="match status" value="1"/>
</dbReference>